<dbReference type="InterPro" id="IPR036390">
    <property type="entry name" value="WH_DNA-bd_sf"/>
</dbReference>
<proteinExistence type="predicted"/>
<dbReference type="Proteomes" id="UP000593875">
    <property type="component" value="Chromosome"/>
</dbReference>
<evidence type="ECO:0000259" key="4">
    <source>
        <dbReference type="PROSITE" id="PS51063"/>
    </source>
</evidence>
<evidence type="ECO:0000313" key="5">
    <source>
        <dbReference type="EMBL" id="QOL48153.1"/>
    </source>
</evidence>
<dbReference type="Pfam" id="PF13545">
    <property type="entry name" value="HTH_Crp_2"/>
    <property type="match status" value="1"/>
</dbReference>
<dbReference type="AlphaFoldDB" id="A0A7L9TZE4"/>
<keyword evidence="2" id="KW-0238">DNA-binding</keyword>
<dbReference type="Pfam" id="PF00027">
    <property type="entry name" value="cNMP_binding"/>
    <property type="match status" value="1"/>
</dbReference>
<evidence type="ECO:0000256" key="3">
    <source>
        <dbReference type="ARBA" id="ARBA00023163"/>
    </source>
</evidence>
<dbReference type="SMART" id="SM00419">
    <property type="entry name" value="HTH_CRP"/>
    <property type="match status" value="1"/>
</dbReference>
<dbReference type="EMBL" id="CP062941">
    <property type="protein sequence ID" value="QOL48153.1"/>
    <property type="molecule type" value="Genomic_DNA"/>
</dbReference>
<organism evidence="5 6">
    <name type="scientific">Massilia litorea</name>
    <dbReference type="NCBI Taxonomy" id="2769491"/>
    <lineage>
        <taxon>Bacteria</taxon>
        <taxon>Pseudomonadati</taxon>
        <taxon>Pseudomonadota</taxon>
        <taxon>Betaproteobacteria</taxon>
        <taxon>Burkholderiales</taxon>
        <taxon>Oxalobacteraceae</taxon>
        <taxon>Telluria group</taxon>
        <taxon>Massilia</taxon>
    </lineage>
</organism>
<dbReference type="InterPro" id="IPR000595">
    <property type="entry name" value="cNMP-bd_dom"/>
</dbReference>
<dbReference type="Gene3D" id="2.60.120.10">
    <property type="entry name" value="Jelly Rolls"/>
    <property type="match status" value="1"/>
</dbReference>
<dbReference type="KEGG" id="mlir:LPB04_14240"/>
<gene>
    <name evidence="5" type="ORF">LPB04_14240</name>
</gene>
<dbReference type="InterPro" id="IPR036388">
    <property type="entry name" value="WH-like_DNA-bd_sf"/>
</dbReference>
<feature type="domain" description="HTH crp-type" evidence="4">
    <location>
        <begin position="124"/>
        <end position="198"/>
    </location>
</feature>
<dbReference type="SUPFAM" id="SSF46785">
    <property type="entry name" value="Winged helix' DNA-binding domain"/>
    <property type="match status" value="1"/>
</dbReference>
<dbReference type="PROSITE" id="PS51063">
    <property type="entry name" value="HTH_CRP_2"/>
    <property type="match status" value="1"/>
</dbReference>
<dbReference type="GO" id="GO:0003677">
    <property type="term" value="F:DNA binding"/>
    <property type="evidence" value="ECO:0007669"/>
    <property type="project" value="UniProtKB-KW"/>
</dbReference>
<dbReference type="InterPro" id="IPR014710">
    <property type="entry name" value="RmlC-like_jellyroll"/>
</dbReference>
<dbReference type="Gene3D" id="1.10.10.10">
    <property type="entry name" value="Winged helix-like DNA-binding domain superfamily/Winged helix DNA-binding domain"/>
    <property type="match status" value="1"/>
</dbReference>
<sequence length="203" mass="22573">MRNADPGLFRRYSERQVLRSPCQHPGKLQVLLSGYAKISAVSETGQEDILGFAMPGDILGLDALTTHTIPSEIIFLTEAMAGELTLEDAIGLEGSVGGLGEGVGNLISRELLRTQWRNRFVRNASVKTRVAQFLLELGRRFDEIDLPSHKYRLFMPREDIAIFLGMTQCTLSRTLHVLCKSGLIDIDGSRWIEILDPIGLNHV</sequence>
<keyword evidence="6" id="KW-1185">Reference proteome</keyword>
<dbReference type="RefSeq" id="WP_193685199.1">
    <property type="nucleotide sequence ID" value="NZ_CP062941.1"/>
</dbReference>
<reference evidence="5 6" key="1">
    <citation type="submission" date="2020-10" db="EMBL/GenBank/DDBJ databases">
        <title>Genome sequencing of Massilia sp. LPB0304.</title>
        <authorList>
            <person name="Kim J."/>
        </authorList>
    </citation>
    <scope>NUCLEOTIDE SEQUENCE [LARGE SCALE GENOMIC DNA]</scope>
    <source>
        <strain evidence="5 6">LPB0304</strain>
    </source>
</reference>
<dbReference type="InterPro" id="IPR012318">
    <property type="entry name" value="HTH_CRP"/>
</dbReference>
<accession>A0A7L9TZE4</accession>
<evidence type="ECO:0000313" key="6">
    <source>
        <dbReference type="Proteomes" id="UP000593875"/>
    </source>
</evidence>
<name>A0A7L9TZE4_9BURK</name>
<protein>
    <submittedName>
        <fullName evidence="5">Crp/Fnr family transcriptional regulator</fullName>
    </submittedName>
</protein>
<evidence type="ECO:0000256" key="2">
    <source>
        <dbReference type="ARBA" id="ARBA00023125"/>
    </source>
</evidence>
<keyword evidence="1" id="KW-0805">Transcription regulation</keyword>
<dbReference type="InterPro" id="IPR018490">
    <property type="entry name" value="cNMP-bd_dom_sf"/>
</dbReference>
<evidence type="ECO:0000256" key="1">
    <source>
        <dbReference type="ARBA" id="ARBA00023015"/>
    </source>
</evidence>
<dbReference type="GO" id="GO:0006355">
    <property type="term" value="P:regulation of DNA-templated transcription"/>
    <property type="evidence" value="ECO:0007669"/>
    <property type="project" value="InterPro"/>
</dbReference>
<dbReference type="SUPFAM" id="SSF51206">
    <property type="entry name" value="cAMP-binding domain-like"/>
    <property type="match status" value="1"/>
</dbReference>
<keyword evidence="3" id="KW-0804">Transcription</keyword>